<dbReference type="Pfam" id="PF01243">
    <property type="entry name" value="PNPOx_N"/>
    <property type="match status" value="1"/>
</dbReference>
<evidence type="ECO:0000256" key="1">
    <source>
        <dbReference type="ARBA" id="ARBA00001917"/>
    </source>
</evidence>
<dbReference type="EMBL" id="UINC01001611">
    <property type="protein sequence ID" value="SUZ84878.1"/>
    <property type="molecule type" value="Genomic_DNA"/>
</dbReference>
<dbReference type="GO" id="GO:0008615">
    <property type="term" value="P:pyridoxine biosynthetic process"/>
    <property type="evidence" value="ECO:0007669"/>
    <property type="project" value="InterPro"/>
</dbReference>
<dbReference type="PANTHER" id="PTHR10851">
    <property type="entry name" value="PYRIDOXINE-5-PHOSPHATE OXIDASE"/>
    <property type="match status" value="1"/>
</dbReference>
<proteinExistence type="inferred from homology"/>
<evidence type="ECO:0000259" key="5">
    <source>
        <dbReference type="Pfam" id="PF01243"/>
    </source>
</evidence>
<sequence length="215" mass="24598">MAEPKVLKAIRENLMTVGLSETDVPVDPMHLFDDWLDFSEELRFHNANAMTLATVNERLEPSLRNVLLRGRTARGLVFYTNYESRKGRDLAHQTNAAALLGWLVLERQIRLTGAVEKLEPESSDRYFSGRSRESQISAVVSNQSHPVKNRGELEESWEQLNLELAGASPPRPSHWGGYVLTPDTIEFWQGRPHRLHDRLLYKRTDGGWDLERLAP</sequence>
<evidence type="ECO:0000259" key="6">
    <source>
        <dbReference type="Pfam" id="PF10590"/>
    </source>
</evidence>
<dbReference type="InterPro" id="IPR000659">
    <property type="entry name" value="Pyridox_Oxase"/>
</dbReference>
<dbReference type="NCBIfam" id="TIGR00558">
    <property type="entry name" value="pdxH"/>
    <property type="match status" value="1"/>
</dbReference>
<dbReference type="SUPFAM" id="SSF50475">
    <property type="entry name" value="FMN-binding split barrel"/>
    <property type="match status" value="1"/>
</dbReference>
<dbReference type="InterPro" id="IPR019740">
    <property type="entry name" value="Pyridox_Oxase_CS"/>
</dbReference>
<comment type="cofactor">
    <cofactor evidence="1">
        <name>FMN</name>
        <dbReference type="ChEBI" id="CHEBI:58210"/>
    </cofactor>
</comment>
<evidence type="ECO:0008006" key="8">
    <source>
        <dbReference type="Google" id="ProtNLM"/>
    </source>
</evidence>
<dbReference type="PROSITE" id="PS01064">
    <property type="entry name" value="PYRIDOX_OXIDASE"/>
    <property type="match status" value="1"/>
</dbReference>
<dbReference type="HAMAP" id="MF_01629">
    <property type="entry name" value="PdxH"/>
    <property type="match status" value="1"/>
</dbReference>
<dbReference type="PANTHER" id="PTHR10851:SF0">
    <property type="entry name" value="PYRIDOXINE-5'-PHOSPHATE OXIDASE"/>
    <property type="match status" value="1"/>
</dbReference>
<reference evidence="7" key="1">
    <citation type="submission" date="2018-05" db="EMBL/GenBank/DDBJ databases">
        <authorList>
            <person name="Lanie J.A."/>
            <person name="Ng W.-L."/>
            <person name="Kazmierczak K.M."/>
            <person name="Andrzejewski T.M."/>
            <person name="Davidsen T.M."/>
            <person name="Wayne K.J."/>
            <person name="Tettelin H."/>
            <person name="Glass J.I."/>
            <person name="Rusch D."/>
            <person name="Podicherti R."/>
            <person name="Tsui H.-C.T."/>
            <person name="Winkler M.E."/>
        </authorList>
    </citation>
    <scope>NUCLEOTIDE SEQUENCE</scope>
</reference>
<dbReference type="NCBIfam" id="NF004231">
    <property type="entry name" value="PRK05679.1"/>
    <property type="match status" value="1"/>
</dbReference>
<feature type="domain" description="Pyridoxamine 5'-phosphate oxidase N-terminal" evidence="5">
    <location>
        <begin position="44"/>
        <end position="154"/>
    </location>
</feature>
<dbReference type="AlphaFoldDB" id="A0A381R205"/>
<dbReference type="InterPro" id="IPR019576">
    <property type="entry name" value="Pyridoxamine_oxidase_dimer_C"/>
</dbReference>
<protein>
    <recommendedName>
        <fullName evidence="8">Pyridoxal 5'-phosphate synthase</fullName>
    </recommendedName>
</protein>
<name>A0A381R205_9ZZZZ</name>
<evidence type="ECO:0000256" key="2">
    <source>
        <dbReference type="ARBA" id="ARBA00022630"/>
    </source>
</evidence>
<dbReference type="PIRSF" id="PIRSF000190">
    <property type="entry name" value="Pyd_amn-ph_oxd"/>
    <property type="match status" value="1"/>
</dbReference>
<evidence type="ECO:0000256" key="3">
    <source>
        <dbReference type="ARBA" id="ARBA00022643"/>
    </source>
</evidence>
<dbReference type="InterPro" id="IPR012349">
    <property type="entry name" value="Split_barrel_FMN-bd"/>
</dbReference>
<dbReference type="Gene3D" id="2.30.110.10">
    <property type="entry name" value="Electron Transport, Fmn-binding Protein, Chain A"/>
    <property type="match status" value="1"/>
</dbReference>
<organism evidence="7">
    <name type="scientific">marine metagenome</name>
    <dbReference type="NCBI Taxonomy" id="408172"/>
    <lineage>
        <taxon>unclassified sequences</taxon>
        <taxon>metagenomes</taxon>
        <taxon>ecological metagenomes</taxon>
    </lineage>
</organism>
<accession>A0A381R205</accession>
<dbReference type="InterPro" id="IPR011576">
    <property type="entry name" value="Pyridox_Oxase_N"/>
</dbReference>
<dbReference type="GO" id="GO:0010181">
    <property type="term" value="F:FMN binding"/>
    <property type="evidence" value="ECO:0007669"/>
    <property type="project" value="InterPro"/>
</dbReference>
<evidence type="ECO:0000313" key="7">
    <source>
        <dbReference type="EMBL" id="SUZ84878.1"/>
    </source>
</evidence>
<evidence type="ECO:0000256" key="4">
    <source>
        <dbReference type="ARBA" id="ARBA00023002"/>
    </source>
</evidence>
<keyword evidence="4" id="KW-0560">Oxidoreductase</keyword>
<keyword evidence="3" id="KW-0288">FMN</keyword>
<keyword evidence="2" id="KW-0285">Flavoprotein</keyword>
<dbReference type="GO" id="GO:0004733">
    <property type="term" value="F:pyridoxamine phosphate oxidase activity"/>
    <property type="evidence" value="ECO:0007669"/>
    <property type="project" value="InterPro"/>
</dbReference>
<gene>
    <name evidence="7" type="ORF">METZ01_LOCUS37732</name>
</gene>
<dbReference type="Pfam" id="PF10590">
    <property type="entry name" value="PNP_phzG_C"/>
    <property type="match status" value="1"/>
</dbReference>
<feature type="domain" description="Pyridoxine 5'-phosphate oxidase dimerisation C-terminal" evidence="6">
    <location>
        <begin position="175"/>
        <end position="215"/>
    </location>
</feature>